<reference evidence="2" key="1">
    <citation type="journal article" date="2022" name="bioRxiv">
        <title>Sequencing and chromosome-scale assembly of the giantPleurodeles waltlgenome.</title>
        <authorList>
            <person name="Brown T."/>
            <person name="Elewa A."/>
            <person name="Iarovenko S."/>
            <person name="Subramanian E."/>
            <person name="Araus A.J."/>
            <person name="Petzold A."/>
            <person name="Susuki M."/>
            <person name="Suzuki K.-i.T."/>
            <person name="Hayashi T."/>
            <person name="Toyoda A."/>
            <person name="Oliveira C."/>
            <person name="Osipova E."/>
            <person name="Leigh N.D."/>
            <person name="Simon A."/>
            <person name="Yun M.H."/>
        </authorList>
    </citation>
    <scope>NUCLEOTIDE SEQUENCE</scope>
    <source>
        <strain evidence="2">20211129_DDA</strain>
        <tissue evidence="2">Liver</tissue>
    </source>
</reference>
<evidence type="ECO:0000313" key="3">
    <source>
        <dbReference type="Proteomes" id="UP001066276"/>
    </source>
</evidence>
<evidence type="ECO:0000256" key="1">
    <source>
        <dbReference type="SAM" id="MobiDB-lite"/>
    </source>
</evidence>
<sequence length="152" mass="16351">MSGGGGGSRPVLLHPLPWGETSPTAFREESDGCGRPRPAQRRGADTQALAPRGVLGAQAEVAPWSRQSEQTSPTALRIEPESCCRLRPSQRRGADTQALAPRWGWKSPVCGASPRARQSKQTSPAAFRKEPESCCRPRPSQRRGADTQALAL</sequence>
<dbReference type="Proteomes" id="UP001066276">
    <property type="component" value="Chromosome 1_1"/>
</dbReference>
<feature type="compositionally biased region" description="Polar residues" evidence="1">
    <location>
        <begin position="65"/>
        <end position="74"/>
    </location>
</feature>
<accession>A0AAV7WEA0</accession>
<evidence type="ECO:0000313" key="2">
    <source>
        <dbReference type="EMBL" id="KAJ1212375.1"/>
    </source>
</evidence>
<proteinExistence type="predicted"/>
<dbReference type="AlphaFoldDB" id="A0AAV7WEA0"/>
<protein>
    <submittedName>
        <fullName evidence="2">Uncharacterized protein</fullName>
    </submittedName>
</protein>
<name>A0AAV7WEA0_PLEWA</name>
<dbReference type="EMBL" id="JANPWB010000001">
    <property type="protein sequence ID" value="KAJ1212375.1"/>
    <property type="molecule type" value="Genomic_DNA"/>
</dbReference>
<keyword evidence="3" id="KW-1185">Reference proteome</keyword>
<comment type="caution">
    <text evidence="2">The sequence shown here is derived from an EMBL/GenBank/DDBJ whole genome shotgun (WGS) entry which is preliminary data.</text>
</comment>
<gene>
    <name evidence="2" type="ORF">NDU88_000039</name>
</gene>
<feature type="region of interest" description="Disordered" evidence="1">
    <location>
        <begin position="1"/>
        <end position="152"/>
    </location>
</feature>
<organism evidence="2 3">
    <name type="scientific">Pleurodeles waltl</name>
    <name type="common">Iberian ribbed newt</name>
    <dbReference type="NCBI Taxonomy" id="8319"/>
    <lineage>
        <taxon>Eukaryota</taxon>
        <taxon>Metazoa</taxon>
        <taxon>Chordata</taxon>
        <taxon>Craniata</taxon>
        <taxon>Vertebrata</taxon>
        <taxon>Euteleostomi</taxon>
        <taxon>Amphibia</taxon>
        <taxon>Batrachia</taxon>
        <taxon>Caudata</taxon>
        <taxon>Salamandroidea</taxon>
        <taxon>Salamandridae</taxon>
        <taxon>Pleurodelinae</taxon>
        <taxon>Pleurodeles</taxon>
    </lineage>
</organism>